<proteinExistence type="predicted"/>
<accession>A0A3D9A9Z7</accession>
<dbReference type="InterPro" id="IPR026418">
    <property type="entry name" value="Pseudo_rSAM"/>
</dbReference>
<reference evidence="1 2" key="1">
    <citation type="journal article" date="2019" name="Nat. Med.">
        <title>A library of human gut bacterial isolates paired with longitudinal multiomics data enables mechanistic microbiome research.</title>
        <authorList>
            <person name="Poyet M."/>
            <person name="Groussin M."/>
            <person name="Gibbons S.M."/>
            <person name="Avila-Pacheco J."/>
            <person name="Jiang X."/>
            <person name="Kearney S.M."/>
            <person name="Perrotta A.R."/>
            <person name="Berdy B."/>
            <person name="Zhao S."/>
            <person name="Lieberman T.D."/>
            <person name="Swanson P.K."/>
            <person name="Smith M."/>
            <person name="Roesemann S."/>
            <person name="Alexander J.E."/>
            <person name="Rich S.A."/>
            <person name="Livny J."/>
            <person name="Vlamakis H."/>
            <person name="Clish C."/>
            <person name="Bullock K."/>
            <person name="Deik A."/>
            <person name="Scott J."/>
            <person name="Pierce K.A."/>
            <person name="Xavier R.J."/>
            <person name="Alm E.J."/>
        </authorList>
    </citation>
    <scope>NUCLEOTIDE SEQUENCE [LARGE SCALE GENOMIC DNA]</scope>
    <source>
        <strain evidence="1 2">BIOML-A2</strain>
    </source>
</reference>
<dbReference type="RefSeq" id="WP_009275512.1">
    <property type="nucleotide sequence ID" value="NZ_CAXSUO010000005.1"/>
</dbReference>
<protein>
    <submittedName>
        <fullName evidence="1">TIGR04150 pseudo-rSAM protein</fullName>
    </submittedName>
</protein>
<comment type="caution">
    <text evidence="1">The sequence shown here is derived from an EMBL/GenBank/DDBJ whole genome shotgun (WGS) entry which is preliminary data.</text>
</comment>
<sequence length="380" mass="44419">MKINYWFTIEPYVYINIVNKQALLYNTLDGKYIKTCNLKIIQILKEILCEKNCGVVLLPQHIYDDIEIKTFINELQSKFMGDIIEVSLSEGKPVQILPYLNYKDLHKNKHQFSSLENLLQTLCEITIYLDNTVNIKTLIEYLRSFSLNLTYNIIGDWKDIPHGSLLIDYLGQMSYSNYIQCSYTHIPLLESSLKKNFSYQVYVSLPVDHSLMNNTCIFLDQQKIPFQYIFQVTSLEDCNEAVTLIEKYDIDKYQLRPLYTKDNISFLAKNTFLTEEDILSTKISMKDIFRKHIINKDNFGKLFILSNGDIYANILHKKLGNIKTDSIYQIVKKEIEIGESWLRIRNQKPCCDCLYQYICPSPSDLDLMIGQLNLCTVNNK</sequence>
<name>A0A3D9A9Z7_PARDI</name>
<organism evidence="1 2">
    <name type="scientific">Parabacteroides distasonis</name>
    <dbReference type="NCBI Taxonomy" id="823"/>
    <lineage>
        <taxon>Bacteria</taxon>
        <taxon>Pseudomonadati</taxon>
        <taxon>Bacteroidota</taxon>
        <taxon>Bacteroidia</taxon>
        <taxon>Bacteroidales</taxon>
        <taxon>Tannerellaceae</taxon>
        <taxon>Parabacteroides</taxon>
    </lineage>
</organism>
<evidence type="ECO:0000313" key="1">
    <source>
        <dbReference type="EMBL" id="MRZ56615.1"/>
    </source>
</evidence>
<gene>
    <name evidence="1" type="ORF">GKD68_18090</name>
</gene>
<dbReference type="EMBL" id="WKNE01000019">
    <property type="protein sequence ID" value="MRZ56615.1"/>
    <property type="molecule type" value="Genomic_DNA"/>
</dbReference>
<evidence type="ECO:0000313" key="2">
    <source>
        <dbReference type="Proteomes" id="UP000432516"/>
    </source>
</evidence>
<dbReference type="NCBIfam" id="TIGR04150">
    <property type="entry name" value="pseudo_rSAM_GG"/>
    <property type="match status" value="1"/>
</dbReference>
<dbReference type="AlphaFoldDB" id="A0A3D9A9Z7"/>
<dbReference type="Proteomes" id="UP000432516">
    <property type="component" value="Unassembled WGS sequence"/>
</dbReference>